<evidence type="ECO:0000313" key="1">
    <source>
        <dbReference type="EMBL" id="MFC5813195.1"/>
    </source>
</evidence>
<comment type="caution">
    <text evidence="1">The sequence shown here is derived from an EMBL/GenBank/DDBJ whole genome shotgun (WGS) entry which is preliminary data.</text>
</comment>
<name>A0ABW1BJC0_9ACTN</name>
<dbReference type="RefSeq" id="WP_272173128.1">
    <property type="nucleotide sequence ID" value="NZ_JAQOSL010000081.1"/>
</dbReference>
<gene>
    <name evidence="1" type="ORF">ACFQGO_37825</name>
</gene>
<proteinExistence type="predicted"/>
<protein>
    <submittedName>
        <fullName evidence="1">Uncharacterized protein</fullName>
    </submittedName>
</protein>
<evidence type="ECO:0000313" key="2">
    <source>
        <dbReference type="Proteomes" id="UP001596112"/>
    </source>
</evidence>
<dbReference type="EMBL" id="JBHSNZ010000055">
    <property type="protein sequence ID" value="MFC5813195.1"/>
    <property type="molecule type" value="Genomic_DNA"/>
</dbReference>
<organism evidence="1 2">
    <name type="scientific">Streptomyces heilongjiangensis</name>
    <dbReference type="NCBI Taxonomy" id="945052"/>
    <lineage>
        <taxon>Bacteria</taxon>
        <taxon>Bacillati</taxon>
        <taxon>Actinomycetota</taxon>
        <taxon>Actinomycetes</taxon>
        <taxon>Kitasatosporales</taxon>
        <taxon>Streptomycetaceae</taxon>
        <taxon>Streptomyces</taxon>
    </lineage>
</organism>
<dbReference type="Proteomes" id="UP001596112">
    <property type="component" value="Unassembled WGS sequence"/>
</dbReference>
<sequence length="84" mass="8805">MAEKKVVPAWQRVLAARAQGRPVDPADLEEARAASRPGTVGWAARVAAQVAPKRQAAPDGPDRFRAAVLARLGYDVEDDGSGAA</sequence>
<accession>A0ABW1BJC0</accession>
<reference evidence="2" key="1">
    <citation type="journal article" date="2019" name="Int. J. Syst. Evol. Microbiol.">
        <title>The Global Catalogue of Microorganisms (GCM) 10K type strain sequencing project: providing services to taxonomists for standard genome sequencing and annotation.</title>
        <authorList>
            <consortium name="The Broad Institute Genomics Platform"/>
            <consortium name="The Broad Institute Genome Sequencing Center for Infectious Disease"/>
            <person name="Wu L."/>
            <person name="Ma J."/>
        </authorList>
    </citation>
    <scope>NUCLEOTIDE SEQUENCE [LARGE SCALE GENOMIC DNA]</scope>
    <source>
        <strain evidence="2">JCM 9918</strain>
    </source>
</reference>
<keyword evidence="2" id="KW-1185">Reference proteome</keyword>